<evidence type="ECO:0000313" key="1">
    <source>
        <dbReference type="EMBL" id="KAF1833346.1"/>
    </source>
</evidence>
<gene>
    <name evidence="1" type="ORF">BDW02DRAFT_500813</name>
</gene>
<organism evidence="1 2">
    <name type="scientific">Decorospora gaudefroyi</name>
    <dbReference type="NCBI Taxonomy" id="184978"/>
    <lineage>
        <taxon>Eukaryota</taxon>
        <taxon>Fungi</taxon>
        <taxon>Dikarya</taxon>
        <taxon>Ascomycota</taxon>
        <taxon>Pezizomycotina</taxon>
        <taxon>Dothideomycetes</taxon>
        <taxon>Pleosporomycetidae</taxon>
        <taxon>Pleosporales</taxon>
        <taxon>Pleosporineae</taxon>
        <taxon>Pleosporaceae</taxon>
        <taxon>Decorospora</taxon>
    </lineage>
</organism>
<proteinExistence type="predicted"/>
<name>A0A6A5KBZ3_9PLEO</name>
<evidence type="ECO:0008006" key="3">
    <source>
        <dbReference type="Google" id="ProtNLM"/>
    </source>
</evidence>
<dbReference type="AlphaFoldDB" id="A0A6A5KBZ3"/>
<dbReference type="OrthoDB" id="5326346at2759"/>
<protein>
    <recommendedName>
        <fullName evidence="3">BTB domain-containing protein</fullName>
    </recommendedName>
</protein>
<evidence type="ECO:0000313" key="2">
    <source>
        <dbReference type="Proteomes" id="UP000800040"/>
    </source>
</evidence>
<dbReference type="EMBL" id="ML975320">
    <property type="protein sequence ID" value="KAF1833346.1"/>
    <property type="molecule type" value="Genomic_DNA"/>
</dbReference>
<dbReference type="Proteomes" id="UP000800040">
    <property type="component" value="Unassembled WGS sequence"/>
</dbReference>
<reference evidence="1" key="1">
    <citation type="submission" date="2020-01" db="EMBL/GenBank/DDBJ databases">
        <authorList>
            <consortium name="DOE Joint Genome Institute"/>
            <person name="Haridas S."/>
            <person name="Albert R."/>
            <person name="Binder M."/>
            <person name="Bloem J."/>
            <person name="Labutti K."/>
            <person name="Salamov A."/>
            <person name="Andreopoulos B."/>
            <person name="Baker S.E."/>
            <person name="Barry K."/>
            <person name="Bills G."/>
            <person name="Bluhm B.H."/>
            <person name="Cannon C."/>
            <person name="Castanera R."/>
            <person name="Culley D.E."/>
            <person name="Daum C."/>
            <person name="Ezra D."/>
            <person name="Gonzalez J.B."/>
            <person name="Henrissat B."/>
            <person name="Kuo A."/>
            <person name="Liang C."/>
            <person name="Lipzen A."/>
            <person name="Lutzoni F."/>
            <person name="Magnuson J."/>
            <person name="Mondo S."/>
            <person name="Nolan M."/>
            <person name="Ohm R."/>
            <person name="Pangilinan J."/>
            <person name="Park H.-J."/>
            <person name="Ramirez L."/>
            <person name="Alfaro M."/>
            <person name="Sun H."/>
            <person name="Tritt A."/>
            <person name="Yoshinaga Y."/>
            <person name="Zwiers L.-H."/>
            <person name="Turgeon B.G."/>
            <person name="Goodwin S.B."/>
            <person name="Spatafora J.W."/>
            <person name="Crous P.W."/>
            <person name="Grigoriev I.V."/>
        </authorList>
    </citation>
    <scope>NUCLEOTIDE SEQUENCE</scope>
    <source>
        <strain evidence="1">P77</strain>
    </source>
</reference>
<sequence>EEDSIHYHVSSRHLMLASSWFKRALTKGGSAESNRNEMDGLFYIDASDWDAEAFLILLRILHLRNKDVPRTVNLEMLAKIAVLVDYYSCKEAIEVFTEIWMTKFKRTTKRKSQPVPTTYCRDLVLWIAIAWTFDLKEEFEQATAVAIRESPETMRTLELPIPARVDTKRHLAIEGIVQSLHGLLEKYRSATYECPWNSGLSFECGYFFLGALTKEMHAMALFDPRPEIPFPGLSFNQICTRFQKIKTLRWIPEGGSYYHECTLDAVMASMVAEGSTATAGLDWDRLKYGKET</sequence>
<feature type="non-terminal residue" evidence="1">
    <location>
        <position position="1"/>
    </location>
</feature>
<accession>A0A6A5KBZ3</accession>
<keyword evidence="2" id="KW-1185">Reference proteome</keyword>